<evidence type="ECO:0008006" key="4">
    <source>
        <dbReference type="Google" id="ProtNLM"/>
    </source>
</evidence>
<feature type="region of interest" description="Disordered" evidence="1">
    <location>
        <begin position="348"/>
        <end position="383"/>
    </location>
</feature>
<evidence type="ECO:0000256" key="1">
    <source>
        <dbReference type="SAM" id="MobiDB-lite"/>
    </source>
</evidence>
<accession>A0A6A6UEB2</accession>
<evidence type="ECO:0000313" key="3">
    <source>
        <dbReference type="Proteomes" id="UP000799302"/>
    </source>
</evidence>
<dbReference type="InterPro" id="IPR013922">
    <property type="entry name" value="Cyclin_PHO80-like"/>
</dbReference>
<dbReference type="AlphaFoldDB" id="A0A6A6UEB2"/>
<proteinExistence type="predicted"/>
<dbReference type="GO" id="GO:0016538">
    <property type="term" value="F:cyclin-dependent protein serine/threonine kinase regulator activity"/>
    <property type="evidence" value="ECO:0007669"/>
    <property type="project" value="TreeGrafter"/>
</dbReference>
<dbReference type="OrthoDB" id="244495at2759"/>
<dbReference type="CDD" id="cd20557">
    <property type="entry name" value="CYCLIN_ScPCL1-like"/>
    <property type="match status" value="1"/>
</dbReference>
<dbReference type="EMBL" id="MU004234">
    <property type="protein sequence ID" value="KAF2670659.1"/>
    <property type="molecule type" value="Genomic_DNA"/>
</dbReference>
<feature type="compositionally biased region" description="Polar residues" evidence="1">
    <location>
        <begin position="65"/>
        <end position="78"/>
    </location>
</feature>
<protein>
    <recommendedName>
        <fullName evidence="4">Cyclin-domain-containing protein</fullName>
    </recommendedName>
</protein>
<dbReference type="PANTHER" id="PTHR15615:SF118">
    <property type="entry name" value="CYCLIN, HYPOTHETICAL (EUROFUNG)"/>
    <property type="match status" value="1"/>
</dbReference>
<keyword evidence="3" id="KW-1185">Reference proteome</keyword>
<name>A0A6A6UEB2_9PEZI</name>
<reference evidence="2" key="1">
    <citation type="journal article" date="2020" name="Stud. Mycol.">
        <title>101 Dothideomycetes genomes: a test case for predicting lifestyles and emergence of pathogens.</title>
        <authorList>
            <person name="Haridas S."/>
            <person name="Albert R."/>
            <person name="Binder M."/>
            <person name="Bloem J."/>
            <person name="Labutti K."/>
            <person name="Salamov A."/>
            <person name="Andreopoulos B."/>
            <person name="Baker S."/>
            <person name="Barry K."/>
            <person name="Bills G."/>
            <person name="Bluhm B."/>
            <person name="Cannon C."/>
            <person name="Castanera R."/>
            <person name="Culley D."/>
            <person name="Daum C."/>
            <person name="Ezra D."/>
            <person name="Gonzalez J."/>
            <person name="Henrissat B."/>
            <person name="Kuo A."/>
            <person name="Liang C."/>
            <person name="Lipzen A."/>
            <person name="Lutzoni F."/>
            <person name="Magnuson J."/>
            <person name="Mondo S."/>
            <person name="Nolan M."/>
            <person name="Ohm R."/>
            <person name="Pangilinan J."/>
            <person name="Park H.-J."/>
            <person name="Ramirez L."/>
            <person name="Alfaro M."/>
            <person name="Sun H."/>
            <person name="Tritt A."/>
            <person name="Yoshinaga Y."/>
            <person name="Zwiers L.-H."/>
            <person name="Turgeon B."/>
            <person name="Goodwin S."/>
            <person name="Spatafora J."/>
            <person name="Crous P."/>
            <person name="Grigoriev I."/>
        </authorList>
    </citation>
    <scope>NUCLEOTIDE SEQUENCE</scope>
    <source>
        <strain evidence="2">CBS 115976</strain>
    </source>
</reference>
<feature type="compositionally biased region" description="Polar residues" evidence="1">
    <location>
        <begin position="364"/>
        <end position="383"/>
    </location>
</feature>
<dbReference type="GO" id="GO:0000307">
    <property type="term" value="C:cyclin-dependent protein kinase holoenzyme complex"/>
    <property type="evidence" value="ECO:0007669"/>
    <property type="project" value="TreeGrafter"/>
</dbReference>
<feature type="compositionally biased region" description="Basic and acidic residues" evidence="1">
    <location>
        <begin position="348"/>
        <end position="359"/>
    </location>
</feature>
<dbReference type="Proteomes" id="UP000799302">
    <property type="component" value="Unassembled WGS sequence"/>
</dbReference>
<feature type="compositionally biased region" description="Low complexity" evidence="1">
    <location>
        <begin position="79"/>
        <end position="94"/>
    </location>
</feature>
<dbReference type="PANTHER" id="PTHR15615">
    <property type="match status" value="1"/>
</dbReference>
<feature type="region of interest" description="Disordered" evidence="1">
    <location>
        <begin position="50"/>
        <end position="94"/>
    </location>
</feature>
<evidence type="ECO:0000313" key="2">
    <source>
        <dbReference type="EMBL" id="KAF2670659.1"/>
    </source>
</evidence>
<feature type="region of interest" description="Disordered" evidence="1">
    <location>
        <begin position="1"/>
        <end position="23"/>
    </location>
</feature>
<dbReference type="Pfam" id="PF08613">
    <property type="entry name" value="Cyclin"/>
    <property type="match status" value="1"/>
</dbReference>
<dbReference type="Gene3D" id="1.10.472.10">
    <property type="entry name" value="Cyclin-like"/>
    <property type="match status" value="1"/>
</dbReference>
<organism evidence="2 3">
    <name type="scientific">Microthyrium microscopicum</name>
    <dbReference type="NCBI Taxonomy" id="703497"/>
    <lineage>
        <taxon>Eukaryota</taxon>
        <taxon>Fungi</taxon>
        <taxon>Dikarya</taxon>
        <taxon>Ascomycota</taxon>
        <taxon>Pezizomycotina</taxon>
        <taxon>Dothideomycetes</taxon>
        <taxon>Dothideomycetes incertae sedis</taxon>
        <taxon>Microthyriales</taxon>
        <taxon>Microthyriaceae</taxon>
        <taxon>Microthyrium</taxon>
    </lineage>
</organism>
<gene>
    <name evidence="2" type="ORF">BT63DRAFT_372460</name>
</gene>
<sequence>MRSNFGFEGAEFNHSSHSSAGLAPLPALGSRYNATYTGYAGSTDPSYYSAYSNQSSSHQIRHQSVDSQKTHTTQADTDSQPSPTRSTKSSSTLSIPKTIELPQKDLSEVAAEVACLFWFDRGSTLDHIENSNPKITSPVSLSSKTIPADDFRKWLTGLLNTTQVAKNVIILALLFIYRLKKINPGVVGNRGSEFRLVTVALMLGNKFLDDNTYTNKTWAEVSGIPVNEVHTMEVEFLSNMKFSLFTSEGMWLEWHAKLGRFGTAINSFIKQQEAAIRLSYLAPGPSPVRGGSMDVYGSNGMGFMGAGFSQTHTPVLLPQLSSSAISPIGSLPELSFATPSRKRYYDDTMSEHPAKRQHIDYPSPLSSHQSAASLPPLTSNSTANRLTLPSLTIPSTIPNQSNIAGLPLPNSRAMSLVYPPIQTQHMPVSQSGSSMIPSMQTTCMPNSAMVAMDPNRQLSPYPISGTSSPVSANPHHSSSPSFYLGARQSPYRPVRQVKTLLVPPRAPTSIYNAPRLAGLDHLQYHSLGQPLNERHMGHVPYMHRDAWPNSNQPHQWPLSMQHTVSRG</sequence>
<dbReference type="GO" id="GO:0019901">
    <property type="term" value="F:protein kinase binding"/>
    <property type="evidence" value="ECO:0007669"/>
    <property type="project" value="InterPro"/>
</dbReference>
<dbReference type="GO" id="GO:0005634">
    <property type="term" value="C:nucleus"/>
    <property type="evidence" value="ECO:0007669"/>
    <property type="project" value="TreeGrafter"/>
</dbReference>